<feature type="domain" description="Core-binding (CB)" evidence="6">
    <location>
        <begin position="76"/>
        <end position="155"/>
    </location>
</feature>
<reference evidence="7 8" key="1">
    <citation type="submission" date="2018-03" db="EMBL/GenBank/DDBJ databases">
        <title>Bioinformatic expansion and discovery of thiopeptide antibiotics.</title>
        <authorList>
            <person name="Schwalen C.J."/>
            <person name="Hudson G.A."/>
            <person name="Mitchell D.A."/>
        </authorList>
    </citation>
    <scope>NUCLEOTIDE SEQUENCE [LARGE SCALE GENOMIC DNA]</scope>
    <source>
        <strain evidence="7 8">NRRL 8041</strain>
    </source>
</reference>
<dbReference type="InterPro" id="IPR044068">
    <property type="entry name" value="CB"/>
</dbReference>
<evidence type="ECO:0000256" key="4">
    <source>
        <dbReference type="PROSITE-ProRule" id="PRU01248"/>
    </source>
</evidence>
<dbReference type="PROSITE" id="PS51898">
    <property type="entry name" value="TYR_RECOMBINASE"/>
    <property type="match status" value="1"/>
</dbReference>
<name>A0A318NFJ9_9ACTN</name>
<dbReference type="InterPro" id="IPR010998">
    <property type="entry name" value="Integrase_recombinase_N"/>
</dbReference>
<dbReference type="OrthoDB" id="1850235at2"/>
<dbReference type="GO" id="GO:0006310">
    <property type="term" value="P:DNA recombination"/>
    <property type="evidence" value="ECO:0007669"/>
    <property type="project" value="UniProtKB-KW"/>
</dbReference>
<evidence type="ECO:0000313" key="8">
    <source>
        <dbReference type="Proteomes" id="UP000248333"/>
    </source>
</evidence>
<evidence type="ECO:0000256" key="3">
    <source>
        <dbReference type="ARBA" id="ARBA00023172"/>
    </source>
</evidence>
<dbReference type="SUPFAM" id="SSF56349">
    <property type="entry name" value="DNA breaking-rejoining enzymes"/>
    <property type="match status" value="1"/>
</dbReference>
<sequence>MPVDDLWYLNGRAADGSRLPSKRHGRGKRWRVRWTDNLGETRTQLFERKVDADRHDANVRADLSRGQYIDDRAGRITVAALASLWRDAQLHTDSTSVRVEHAVRLHVLPGLGAQQIKDVRPSHIQGWVRDRSTVLAPTTLRVVYTYLSSMFAMAVRDRLISASPCDKGIRLPPVGRGSRVLPTAEQVHDLARLLPARLAATVYLAAGCGLRLGEILGLEVDDLDFDVREVHVRRQLKVLKGRQPFLGPVKTSTSARTVELPDVVAVALRQHLADGCDAVEVDDDTDRRRPVRRAARLLFKGAGGEPVNAATFSRTWASARGAVGLPARWGIHGLRHYYATVLIHAGASVKTVQLALGHSTPTVTLNTYVHEWPDVLDRTRLLIDGALGQHETAAMPAVSRA</sequence>
<dbReference type="GO" id="GO:0015074">
    <property type="term" value="P:DNA integration"/>
    <property type="evidence" value="ECO:0007669"/>
    <property type="project" value="UniProtKB-KW"/>
</dbReference>
<dbReference type="Gene3D" id="1.10.150.130">
    <property type="match status" value="1"/>
</dbReference>
<dbReference type="PROSITE" id="PS51900">
    <property type="entry name" value="CB"/>
    <property type="match status" value="1"/>
</dbReference>
<dbReference type="InterPro" id="IPR002104">
    <property type="entry name" value="Integrase_catalytic"/>
</dbReference>
<evidence type="ECO:0000256" key="2">
    <source>
        <dbReference type="ARBA" id="ARBA00023125"/>
    </source>
</evidence>
<evidence type="ECO:0000259" key="5">
    <source>
        <dbReference type="PROSITE" id="PS51898"/>
    </source>
</evidence>
<comment type="similarity">
    <text evidence="1">Belongs to the 'phage' integrase family.</text>
</comment>
<protein>
    <submittedName>
        <fullName evidence="7">Site-specific integrase</fullName>
    </submittedName>
</protein>
<dbReference type="GO" id="GO:0003677">
    <property type="term" value="F:DNA binding"/>
    <property type="evidence" value="ECO:0007669"/>
    <property type="project" value="UniProtKB-UniRule"/>
</dbReference>
<proteinExistence type="inferred from homology"/>
<dbReference type="Proteomes" id="UP000248333">
    <property type="component" value="Unassembled WGS sequence"/>
</dbReference>
<dbReference type="RefSeq" id="WP_110565750.1">
    <property type="nucleotide sequence ID" value="NZ_PYBV01000028.1"/>
</dbReference>
<gene>
    <name evidence="7" type="ORF">C7C45_23000</name>
</gene>
<organism evidence="7 8">
    <name type="scientific">Micromonospora arborensis</name>
    <dbReference type="NCBI Taxonomy" id="2116518"/>
    <lineage>
        <taxon>Bacteria</taxon>
        <taxon>Bacillati</taxon>
        <taxon>Actinomycetota</taxon>
        <taxon>Actinomycetes</taxon>
        <taxon>Micromonosporales</taxon>
        <taxon>Micromonosporaceae</taxon>
        <taxon>Micromonospora</taxon>
    </lineage>
</organism>
<keyword evidence="3" id="KW-0233">DNA recombination</keyword>
<evidence type="ECO:0000256" key="1">
    <source>
        <dbReference type="ARBA" id="ARBA00008857"/>
    </source>
</evidence>
<keyword evidence="2 4" id="KW-0238">DNA-binding</keyword>
<evidence type="ECO:0000313" key="7">
    <source>
        <dbReference type="EMBL" id="PYC67323.1"/>
    </source>
</evidence>
<dbReference type="Pfam" id="PF00589">
    <property type="entry name" value="Phage_integrase"/>
    <property type="match status" value="1"/>
</dbReference>
<comment type="caution">
    <text evidence="7">The sequence shown here is derived from an EMBL/GenBank/DDBJ whole genome shotgun (WGS) entry which is preliminary data.</text>
</comment>
<keyword evidence="8" id="KW-1185">Reference proteome</keyword>
<feature type="domain" description="Tyr recombinase" evidence="5">
    <location>
        <begin position="176"/>
        <end position="381"/>
    </location>
</feature>
<dbReference type="AlphaFoldDB" id="A0A318NFJ9"/>
<dbReference type="EMBL" id="PYBV01000028">
    <property type="protein sequence ID" value="PYC67323.1"/>
    <property type="molecule type" value="Genomic_DNA"/>
</dbReference>
<dbReference type="Gene3D" id="1.10.443.10">
    <property type="entry name" value="Intergrase catalytic core"/>
    <property type="match status" value="1"/>
</dbReference>
<dbReference type="PANTHER" id="PTHR30349">
    <property type="entry name" value="PHAGE INTEGRASE-RELATED"/>
    <property type="match status" value="1"/>
</dbReference>
<dbReference type="PANTHER" id="PTHR30349:SF64">
    <property type="entry name" value="PROPHAGE INTEGRASE INTD-RELATED"/>
    <property type="match status" value="1"/>
</dbReference>
<dbReference type="CDD" id="cd01189">
    <property type="entry name" value="INT_ICEBs1_C_like"/>
    <property type="match status" value="1"/>
</dbReference>
<dbReference type="InterPro" id="IPR050090">
    <property type="entry name" value="Tyrosine_recombinase_XerCD"/>
</dbReference>
<dbReference type="InterPro" id="IPR011010">
    <property type="entry name" value="DNA_brk_join_enz"/>
</dbReference>
<accession>A0A318NFJ9</accession>
<dbReference type="InterPro" id="IPR013762">
    <property type="entry name" value="Integrase-like_cat_sf"/>
</dbReference>
<evidence type="ECO:0000259" key="6">
    <source>
        <dbReference type="PROSITE" id="PS51900"/>
    </source>
</evidence>